<evidence type="ECO:0000256" key="5">
    <source>
        <dbReference type="ARBA" id="ARBA00023136"/>
    </source>
</evidence>
<keyword evidence="5 6" id="KW-0472">Membrane</keyword>
<keyword evidence="3 6" id="KW-0812">Transmembrane</keyword>
<evidence type="ECO:0000313" key="7">
    <source>
        <dbReference type="EMBL" id="KAF8785099.1"/>
    </source>
</evidence>
<dbReference type="InterPro" id="IPR013604">
    <property type="entry name" value="7TM_chemorcpt"/>
</dbReference>
<evidence type="ECO:0000313" key="8">
    <source>
        <dbReference type="Proteomes" id="UP000807504"/>
    </source>
</evidence>
<comment type="caution">
    <text evidence="7">The sequence shown here is derived from an EMBL/GenBank/DDBJ whole genome shotgun (WGS) entry which is preliminary data.</text>
</comment>
<dbReference type="Proteomes" id="UP000807504">
    <property type="component" value="Unassembled WGS sequence"/>
</dbReference>
<feature type="transmembrane region" description="Helical" evidence="6">
    <location>
        <begin position="97"/>
        <end position="119"/>
    </location>
</feature>
<keyword evidence="4 6" id="KW-1133">Transmembrane helix</keyword>
<evidence type="ECO:0000256" key="4">
    <source>
        <dbReference type="ARBA" id="ARBA00022989"/>
    </source>
</evidence>
<dbReference type="AlphaFoldDB" id="A0A8T0F6P9"/>
<evidence type="ECO:0000256" key="1">
    <source>
        <dbReference type="ARBA" id="ARBA00004651"/>
    </source>
</evidence>
<proteinExistence type="predicted"/>
<feature type="transmembrane region" description="Helical" evidence="6">
    <location>
        <begin position="25"/>
        <end position="49"/>
    </location>
</feature>
<name>A0A8T0F6P9_ARGBR</name>
<sequence length="224" mass="25539">MEEDSRDDAQRSRCITQPLAPPRFFIGYCQIVQIISRAAIGVVVVSLSMKMLREFGQRLKLVCRSINSKQLLDLFIAEYTDIHKLACDIESSLSLQVLAICASNFTELFVVFATALGFYQTGNNAYVIEKLFISPLNFLSLFGIAYFASEVQLEDQRVRRVLKEVVYRSSLSKETWKWGEILKRVYQSKKIFSNPLGMFYFGRGFLLASIGAIVSYNLLLLQLQ</sequence>
<feature type="transmembrane region" description="Helical" evidence="6">
    <location>
        <begin position="198"/>
        <end position="219"/>
    </location>
</feature>
<accession>A0A8T0F6P9</accession>
<dbReference type="GO" id="GO:0050909">
    <property type="term" value="P:sensory perception of taste"/>
    <property type="evidence" value="ECO:0007669"/>
    <property type="project" value="InterPro"/>
</dbReference>
<evidence type="ECO:0000256" key="3">
    <source>
        <dbReference type="ARBA" id="ARBA00022692"/>
    </source>
</evidence>
<keyword evidence="8" id="KW-1185">Reference proteome</keyword>
<reference evidence="7" key="1">
    <citation type="journal article" date="2020" name="bioRxiv">
        <title>Chromosome-level reference genome of the European wasp spider Argiope bruennichi: a resource for studies on range expansion and evolutionary adaptation.</title>
        <authorList>
            <person name="Sheffer M.M."/>
            <person name="Hoppe A."/>
            <person name="Krehenwinkel H."/>
            <person name="Uhl G."/>
            <person name="Kuss A.W."/>
            <person name="Jensen L."/>
            <person name="Jensen C."/>
            <person name="Gillespie R.G."/>
            <person name="Hoff K.J."/>
            <person name="Prost S."/>
        </authorList>
    </citation>
    <scope>NUCLEOTIDE SEQUENCE</scope>
</reference>
<reference evidence="7" key="2">
    <citation type="submission" date="2020-06" db="EMBL/GenBank/DDBJ databases">
        <authorList>
            <person name="Sheffer M."/>
        </authorList>
    </citation>
    <scope>NUCLEOTIDE SEQUENCE</scope>
</reference>
<dbReference type="Pfam" id="PF08395">
    <property type="entry name" value="7tm_7"/>
    <property type="match status" value="1"/>
</dbReference>
<dbReference type="EMBL" id="JABXBU010000030">
    <property type="protein sequence ID" value="KAF8785099.1"/>
    <property type="molecule type" value="Genomic_DNA"/>
</dbReference>
<evidence type="ECO:0000256" key="6">
    <source>
        <dbReference type="SAM" id="Phobius"/>
    </source>
</evidence>
<feature type="transmembrane region" description="Helical" evidence="6">
    <location>
        <begin position="131"/>
        <end position="149"/>
    </location>
</feature>
<organism evidence="7 8">
    <name type="scientific">Argiope bruennichi</name>
    <name type="common">Wasp spider</name>
    <name type="synonym">Aranea bruennichi</name>
    <dbReference type="NCBI Taxonomy" id="94029"/>
    <lineage>
        <taxon>Eukaryota</taxon>
        <taxon>Metazoa</taxon>
        <taxon>Ecdysozoa</taxon>
        <taxon>Arthropoda</taxon>
        <taxon>Chelicerata</taxon>
        <taxon>Arachnida</taxon>
        <taxon>Araneae</taxon>
        <taxon>Araneomorphae</taxon>
        <taxon>Entelegynae</taxon>
        <taxon>Araneoidea</taxon>
        <taxon>Araneidae</taxon>
        <taxon>Argiope</taxon>
    </lineage>
</organism>
<comment type="subcellular location">
    <subcellularLocation>
        <location evidence="1">Cell membrane</location>
        <topology evidence="1">Multi-pass membrane protein</topology>
    </subcellularLocation>
</comment>
<evidence type="ECO:0000256" key="2">
    <source>
        <dbReference type="ARBA" id="ARBA00022475"/>
    </source>
</evidence>
<gene>
    <name evidence="7" type="ORF">HNY73_010686</name>
</gene>
<keyword evidence="2" id="KW-1003">Cell membrane</keyword>
<protein>
    <submittedName>
        <fullName evidence="7">Uncharacterized protein</fullName>
    </submittedName>
</protein>
<dbReference type="GO" id="GO:0005886">
    <property type="term" value="C:plasma membrane"/>
    <property type="evidence" value="ECO:0007669"/>
    <property type="project" value="UniProtKB-SubCell"/>
</dbReference>